<reference evidence="11" key="1">
    <citation type="journal article" date="2023" name="Science">
        <title>Genome structures resolve the early diversification of teleost fishes.</title>
        <authorList>
            <person name="Parey E."/>
            <person name="Louis A."/>
            <person name="Montfort J."/>
            <person name="Bouchez O."/>
            <person name="Roques C."/>
            <person name="Iampietro C."/>
            <person name="Lluch J."/>
            <person name="Castinel A."/>
            <person name="Donnadieu C."/>
            <person name="Desvignes T."/>
            <person name="Floi Bucao C."/>
            <person name="Jouanno E."/>
            <person name="Wen M."/>
            <person name="Mejri S."/>
            <person name="Dirks R."/>
            <person name="Jansen H."/>
            <person name="Henkel C."/>
            <person name="Chen W.J."/>
            <person name="Zahm M."/>
            <person name="Cabau C."/>
            <person name="Klopp C."/>
            <person name="Thompson A.W."/>
            <person name="Robinson-Rechavi M."/>
            <person name="Braasch I."/>
            <person name="Lecointre G."/>
            <person name="Bobe J."/>
            <person name="Postlethwait J.H."/>
            <person name="Berthelot C."/>
            <person name="Roest Crollius H."/>
            <person name="Guiguen Y."/>
        </authorList>
    </citation>
    <scope>NUCLEOTIDE SEQUENCE</scope>
    <source>
        <strain evidence="11">WJC10195</strain>
    </source>
</reference>
<feature type="compositionally biased region" description="Basic and acidic residues" evidence="9">
    <location>
        <begin position="74"/>
        <end position="92"/>
    </location>
</feature>
<keyword evidence="4" id="KW-0597">Phosphoprotein</keyword>
<feature type="compositionally biased region" description="Polar residues" evidence="9">
    <location>
        <begin position="227"/>
        <end position="246"/>
    </location>
</feature>
<dbReference type="FunFam" id="1.10.1450.10:FF:000002">
    <property type="entry name" value="Retinal outer segment membrane protein 1"/>
    <property type="match status" value="1"/>
</dbReference>
<keyword evidence="12" id="KW-1185">Reference proteome</keyword>
<dbReference type="InterPro" id="IPR042026">
    <property type="entry name" value="Peripherin_LEL"/>
</dbReference>
<evidence type="ECO:0000256" key="7">
    <source>
        <dbReference type="ARBA" id="ARBA00023136"/>
    </source>
</evidence>
<dbReference type="InterPro" id="IPR018499">
    <property type="entry name" value="Tetraspanin/Peripherin"/>
</dbReference>
<dbReference type="GO" id="GO:0007030">
    <property type="term" value="P:Golgi organization"/>
    <property type="evidence" value="ECO:0007669"/>
    <property type="project" value="TreeGrafter"/>
</dbReference>
<feature type="compositionally biased region" description="Polar residues" evidence="9">
    <location>
        <begin position="182"/>
        <end position="204"/>
    </location>
</feature>
<keyword evidence="8" id="KW-0175">Coiled coil</keyword>
<gene>
    <name evidence="11" type="ORF">SKAU_G00267650</name>
</gene>
<feature type="region of interest" description="Disordered" evidence="9">
    <location>
        <begin position="147"/>
        <end position="208"/>
    </location>
</feature>
<comment type="subcellular location">
    <subcellularLocation>
        <location evidence="1">Membrane</location>
        <topology evidence="1">Multi-pass membrane protein</topology>
    </subcellularLocation>
    <subcellularLocation>
        <location evidence="2">Membrane</location>
        <topology evidence="2">Peripheral membrane protein</topology>
    </subcellularLocation>
</comment>
<evidence type="ECO:0000256" key="6">
    <source>
        <dbReference type="ARBA" id="ARBA00022989"/>
    </source>
</evidence>
<feature type="compositionally biased region" description="Polar residues" evidence="9">
    <location>
        <begin position="312"/>
        <end position="330"/>
    </location>
</feature>
<feature type="transmembrane region" description="Helical" evidence="10">
    <location>
        <begin position="1032"/>
        <end position="1054"/>
    </location>
</feature>
<feature type="region of interest" description="Disordered" evidence="9">
    <location>
        <begin position="227"/>
        <end position="353"/>
    </location>
</feature>
<name>A0A9Q1EZY3_SYNKA</name>
<feature type="region of interest" description="Disordered" evidence="9">
    <location>
        <begin position="60"/>
        <end position="98"/>
    </location>
</feature>
<dbReference type="AlphaFoldDB" id="A0A9Q1EZY3"/>
<evidence type="ECO:0000313" key="12">
    <source>
        <dbReference type="Proteomes" id="UP001152622"/>
    </source>
</evidence>
<dbReference type="PANTHER" id="PTHR28664:SF3">
    <property type="entry name" value="TIGHT JUNCTION-ASSOCIATED PROTEIN 1"/>
    <property type="match status" value="1"/>
</dbReference>
<comment type="similarity">
    <text evidence="3">Belongs to the PRPH2/ROM1 family.</text>
</comment>
<comment type="caution">
    <text evidence="11">The sequence shown here is derived from an EMBL/GenBank/DDBJ whole genome shotgun (WGS) entry which is preliminary data.</text>
</comment>
<dbReference type="PROSITE" id="PS00930">
    <property type="entry name" value="RDS_ROM1"/>
    <property type="match status" value="1"/>
</dbReference>
<dbReference type="SUPFAM" id="SSF48652">
    <property type="entry name" value="Tetraspanin"/>
    <property type="match status" value="1"/>
</dbReference>
<proteinExistence type="inferred from homology"/>
<feature type="region of interest" description="Disordered" evidence="9">
    <location>
        <begin position="537"/>
        <end position="608"/>
    </location>
</feature>
<dbReference type="GO" id="GO:0016020">
    <property type="term" value="C:membrane"/>
    <property type="evidence" value="ECO:0007669"/>
    <property type="project" value="UniProtKB-SubCell"/>
</dbReference>
<dbReference type="PRINTS" id="PR00218">
    <property type="entry name" value="PERIPHERNRDS"/>
</dbReference>
<sequence>MRGDEEDEEDTRPLLSDDCHLYKSASLERSLVSGDNAEIPESRKPKKAVSYIQLPTRSILKNKRGQGGGAGKAENFRKAKSMEALSSRDERSGFGTLVGRPINAKDLEKKKEIARQNFVKEKLQFSAFLNEITRQVLSPSRLSSLGVTNAQRPANAGLTSPKSPREERRGQGYRQAEGKPRQQANKPGSPDSIASSAHSHCSGYSRSSQHQRDHHHCATCGTPQLQCHTSGSHTDASISPDNSPTLEETLRGGKQHLSGSNNLLTEGTNTSPELSPSLPRHHSDHSHGHHQRNVNAQHSPPDHPDQPKQAHHSPSQSDASPGTPVTPQESHPSRLDSPENIASSETKQTDDVVTEAQCTDVMSEVNRMLILQKQNEDLHHSLLQTAMRMDCMGMEFKMNHQQLEVDLQRTQLELENLKDKFKRLQDNYTSIQQTNQLFEQKLQTVSQNIGGERERLSKSVLELTEQLATAHTTIQSLEIINVPSFQEALGKRFEAEEAANQFLLPVASPPAQFMDHDHCNKILGTGDNQALGPVLKEEESDWSEAGEGIQQGELKGPGGGQPSVTAFISWKQEQGRCVGPKQNRKEEVEAGSESGRDEGVSRHPPRSLQIPHLQFTMYPETLSVPTADVSLARFTSTPNSLAGQGYGSTAMCKLGSPIRVLSANLGEICSTGVKQHHPSPAMLKCTEAMMNLHHPEGGTLGDHDEDEIFCNWRKRIYKGQGGGGCGDVGDYSEPGASLLSYQAAPRMVGHLVCQLQPVEVETQGWTASWPCHRSPTITVLKMKFPFEKRVQLARSLWLLSWLATTGASFTFTLGCFLKSELHRRSEVMDNTEIHAVPNTLMMVGLACMGINFFTGRICLDALEPSRFPRWKTFLTPFFGFSIFVTALMLASVIMSYAMKGNLEHSLKIGLKNGIRFYKDRCFQKRTIDRLQMEFRCCGNTDFKDWFEVQWISNRYLDFGSKEVKDRIKNNVDGRYIVDGVPFSCCNPNSPRPCIQFRLTNNSAHYNYDYQTEELNVHIRGCREALVNYYMGLMNSIGAAVLFIFLVQMTVLLSLRYLQTSMDAVAGQENHEIETEGYILEKGVKETIKEVMDPVLKVLLINQVDAAAGQKKAEEGEKPGASAT</sequence>
<evidence type="ECO:0000256" key="10">
    <source>
        <dbReference type="SAM" id="Phobius"/>
    </source>
</evidence>
<evidence type="ECO:0000256" key="1">
    <source>
        <dbReference type="ARBA" id="ARBA00004141"/>
    </source>
</evidence>
<evidence type="ECO:0000256" key="5">
    <source>
        <dbReference type="ARBA" id="ARBA00022692"/>
    </source>
</evidence>
<evidence type="ECO:0000256" key="8">
    <source>
        <dbReference type="SAM" id="Coils"/>
    </source>
</evidence>
<feature type="compositionally biased region" description="Basic and acidic residues" evidence="9">
    <location>
        <begin position="163"/>
        <end position="180"/>
    </location>
</feature>
<dbReference type="EMBL" id="JAINUF010000010">
    <property type="protein sequence ID" value="KAJ8348176.1"/>
    <property type="molecule type" value="Genomic_DNA"/>
</dbReference>
<evidence type="ECO:0000256" key="2">
    <source>
        <dbReference type="ARBA" id="ARBA00004170"/>
    </source>
</evidence>
<dbReference type="InterPro" id="IPR000830">
    <property type="entry name" value="Peripherin/rom-1"/>
</dbReference>
<feature type="transmembrane region" description="Helical" evidence="10">
    <location>
        <begin position="796"/>
        <end position="817"/>
    </location>
</feature>
<evidence type="ECO:0000256" key="9">
    <source>
        <dbReference type="SAM" id="MobiDB-lite"/>
    </source>
</evidence>
<feature type="coiled-coil region" evidence="8">
    <location>
        <begin position="400"/>
        <end position="434"/>
    </location>
</feature>
<dbReference type="GO" id="GO:0005802">
    <property type="term" value="C:trans-Golgi network"/>
    <property type="evidence" value="ECO:0007669"/>
    <property type="project" value="TreeGrafter"/>
</dbReference>
<dbReference type="Gene3D" id="1.10.1450.10">
    <property type="entry name" value="Tetraspanin"/>
    <property type="match status" value="1"/>
</dbReference>
<dbReference type="InterPro" id="IPR008952">
    <property type="entry name" value="Tetraspanin_EC2_sf"/>
</dbReference>
<protein>
    <submittedName>
        <fullName evidence="11">Uncharacterized protein</fullName>
    </submittedName>
</protein>
<dbReference type="InterPro" id="IPR043441">
    <property type="entry name" value="Tjap1/BEGAIN"/>
</dbReference>
<feature type="compositionally biased region" description="Polar residues" evidence="9">
    <location>
        <begin position="147"/>
        <end position="162"/>
    </location>
</feature>
<feature type="compositionally biased region" description="Basic and acidic residues" evidence="9">
    <location>
        <begin position="583"/>
        <end position="601"/>
    </location>
</feature>
<keyword evidence="6 10" id="KW-1133">Transmembrane helix</keyword>
<dbReference type="GO" id="GO:0007601">
    <property type="term" value="P:visual perception"/>
    <property type="evidence" value="ECO:0007669"/>
    <property type="project" value="InterPro"/>
</dbReference>
<keyword evidence="5 10" id="KW-0812">Transmembrane</keyword>
<feature type="transmembrane region" description="Helical" evidence="10">
    <location>
        <begin position="838"/>
        <end position="857"/>
    </location>
</feature>
<dbReference type="Pfam" id="PF00335">
    <property type="entry name" value="Tetraspanin"/>
    <property type="match status" value="1"/>
</dbReference>
<dbReference type="OrthoDB" id="9908814at2759"/>
<dbReference type="PANTHER" id="PTHR28664">
    <property type="entry name" value="TIGHT JUNCTION-ASSOCIATED PROTEIN 1"/>
    <property type="match status" value="1"/>
</dbReference>
<keyword evidence="7 10" id="KW-0472">Membrane</keyword>
<organism evidence="11 12">
    <name type="scientific">Synaphobranchus kaupii</name>
    <name type="common">Kaup's arrowtooth eel</name>
    <dbReference type="NCBI Taxonomy" id="118154"/>
    <lineage>
        <taxon>Eukaryota</taxon>
        <taxon>Metazoa</taxon>
        <taxon>Chordata</taxon>
        <taxon>Craniata</taxon>
        <taxon>Vertebrata</taxon>
        <taxon>Euteleostomi</taxon>
        <taxon>Actinopterygii</taxon>
        <taxon>Neopterygii</taxon>
        <taxon>Teleostei</taxon>
        <taxon>Anguilliformes</taxon>
        <taxon>Synaphobranchidae</taxon>
        <taxon>Synaphobranchus</taxon>
    </lineage>
</organism>
<feature type="compositionally biased region" description="Basic residues" evidence="9">
    <location>
        <begin position="279"/>
        <end position="292"/>
    </location>
</feature>
<evidence type="ECO:0000256" key="3">
    <source>
        <dbReference type="ARBA" id="ARBA00010674"/>
    </source>
</evidence>
<evidence type="ECO:0000313" key="11">
    <source>
        <dbReference type="EMBL" id="KAJ8348176.1"/>
    </source>
</evidence>
<dbReference type="Proteomes" id="UP001152622">
    <property type="component" value="Chromosome 10"/>
</dbReference>
<accession>A0A9Q1EZY3</accession>
<feature type="transmembrane region" description="Helical" evidence="10">
    <location>
        <begin position="877"/>
        <end position="897"/>
    </location>
</feature>
<evidence type="ECO:0000256" key="4">
    <source>
        <dbReference type="ARBA" id="ARBA00022553"/>
    </source>
</evidence>
<dbReference type="InterPro" id="IPR018498">
    <property type="entry name" value="Peripherin/rom-1_CS"/>
</dbReference>
<dbReference type="CDD" id="cd03162">
    <property type="entry name" value="peripherin_like_LEL"/>
    <property type="match status" value="1"/>
</dbReference>
<feature type="compositionally biased region" description="Polar residues" evidence="9">
    <location>
        <begin position="257"/>
        <end position="274"/>
    </location>
</feature>